<dbReference type="Proteomes" id="UP000579812">
    <property type="component" value="Unassembled WGS sequence"/>
</dbReference>
<dbReference type="EMBL" id="JAAMOB010000016">
    <property type="protein sequence ID" value="KAF4103523.1"/>
    <property type="molecule type" value="Genomic_DNA"/>
</dbReference>
<keyword evidence="3" id="KW-1185">Reference proteome</keyword>
<protein>
    <submittedName>
        <fullName evidence="2">Uncharacterized protein</fullName>
    </submittedName>
</protein>
<dbReference type="AlphaFoldDB" id="A0A7J6CA38"/>
<gene>
    <name evidence="2" type="ORF">G5714_016406</name>
</gene>
<evidence type="ECO:0000313" key="3">
    <source>
        <dbReference type="Proteomes" id="UP000579812"/>
    </source>
</evidence>
<evidence type="ECO:0000256" key="1">
    <source>
        <dbReference type="SAM" id="MobiDB-lite"/>
    </source>
</evidence>
<feature type="region of interest" description="Disordered" evidence="1">
    <location>
        <begin position="121"/>
        <end position="144"/>
    </location>
</feature>
<accession>A0A7J6CA38</accession>
<proteinExistence type="predicted"/>
<reference evidence="2 3" key="1">
    <citation type="submission" date="2020-04" db="EMBL/GenBank/DDBJ databases">
        <title>Chromosome-level genome assembly of a cyprinid fish Onychostoma macrolepis by integration of Nanopore Sequencing, Bionano and Hi-C technology.</title>
        <authorList>
            <person name="Wang D."/>
        </authorList>
    </citation>
    <scope>NUCLEOTIDE SEQUENCE [LARGE SCALE GENOMIC DNA]</scope>
    <source>
        <strain evidence="2">SWU-2019</strain>
        <tissue evidence="2">Muscle</tissue>
    </source>
</reference>
<evidence type="ECO:0000313" key="2">
    <source>
        <dbReference type="EMBL" id="KAF4103523.1"/>
    </source>
</evidence>
<comment type="caution">
    <text evidence="2">The sequence shown here is derived from an EMBL/GenBank/DDBJ whole genome shotgun (WGS) entry which is preliminary data.</text>
</comment>
<sequence length="144" mass="15684">MMATSHTFSRSSQNFAVFPVIAMTTVHRSRSYIAVGWRPLLLLEYPHKKAKLILPKDLALGTNAQTCMKNIHKIFKIMVEGNTNQATESSQEPEEATVILHLETLVNPSTAEQDSTATACLDQGAGTMDGPELNLHPPPTGQGV</sequence>
<organism evidence="2 3">
    <name type="scientific">Onychostoma macrolepis</name>
    <dbReference type="NCBI Taxonomy" id="369639"/>
    <lineage>
        <taxon>Eukaryota</taxon>
        <taxon>Metazoa</taxon>
        <taxon>Chordata</taxon>
        <taxon>Craniata</taxon>
        <taxon>Vertebrata</taxon>
        <taxon>Euteleostomi</taxon>
        <taxon>Actinopterygii</taxon>
        <taxon>Neopterygii</taxon>
        <taxon>Teleostei</taxon>
        <taxon>Ostariophysi</taxon>
        <taxon>Cypriniformes</taxon>
        <taxon>Cyprinidae</taxon>
        <taxon>Acrossocheilinae</taxon>
        <taxon>Onychostoma</taxon>
    </lineage>
</organism>
<name>A0A7J6CA38_9TELE</name>